<dbReference type="InterPro" id="IPR038638">
    <property type="entry name" value="RbpA_sf"/>
</dbReference>
<dbReference type="Proteomes" id="UP000248889">
    <property type="component" value="Unassembled WGS sequence"/>
</dbReference>
<dbReference type="FunFam" id="2.20.28.270:FF:000001">
    <property type="entry name" value="RNA polymerase-binding protein RbpA"/>
    <property type="match status" value="1"/>
</dbReference>
<feature type="binding site" evidence="3">
    <location>
        <position position="59"/>
    </location>
    <ligand>
        <name>Zn(2+)</name>
        <dbReference type="ChEBI" id="CHEBI:29105"/>
    </ligand>
</feature>
<dbReference type="RefSeq" id="WP_111506041.1">
    <property type="nucleotide sequence ID" value="NZ_QKYN01000124.1"/>
</dbReference>
<evidence type="ECO:0000256" key="3">
    <source>
        <dbReference type="HAMAP-Rule" id="MF_01483"/>
    </source>
</evidence>
<dbReference type="EMBL" id="QKYN01000124">
    <property type="protein sequence ID" value="RAG82092.1"/>
    <property type="molecule type" value="Genomic_DNA"/>
</dbReference>
<sequence>MSERALRGTRLGATSYETDRGIDLAPRQTVEYACQNGHRFEVPFSVEAEIPHIWECRFCGSEALLIDGDEPEEKKLKPVRTHWDMLMERRTREELEEVLAERLEVLRSGRMNIAVHPRDRKSA</sequence>
<comment type="cofactor">
    <cofactor evidence="3">
        <name>Zn(2+)</name>
        <dbReference type="ChEBI" id="CHEBI:29105"/>
    </cofactor>
    <text evidence="3">Bind 1 Zn(2+) per subunit.</text>
</comment>
<keyword evidence="1 3" id="KW-0805">Transcription regulation</keyword>
<comment type="similarity">
    <text evidence="3">Belongs to the RNA polymerase-binding protein RbpA family.</text>
</comment>
<accession>A0A2X0IAV2</accession>
<dbReference type="GO" id="GO:0001000">
    <property type="term" value="F:bacterial-type RNA polymerase core enzyme binding"/>
    <property type="evidence" value="ECO:0007669"/>
    <property type="project" value="UniProtKB-UniRule"/>
</dbReference>
<dbReference type="HAMAP" id="MF_01483">
    <property type="entry name" value="RbpA"/>
    <property type="match status" value="1"/>
</dbReference>
<reference evidence="4 5" key="1">
    <citation type="submission" date="2018-06" db="EMBL/GenBank/DDBJ databases">
        <title>Streptacidiphilus pinicola sp. nov., isolated from pine grove soil.</title>
        <authorList>
            <person name="Roh S.G."/>
            <person name="Park S."/>
            <person name="Kim M.-K."/>
            <person name="Yun B.-R."/>
            <person name="Park J."/>
            <person name="Kim M.J."/>
            <person name="Kim Y.S."/>
            <person name="Kim S.B."/>
        </authorList>
    </citation>
    <scope>NUCLEOTIDE SEQUENCE [LARGE SCALE GENOMIC DNA]</scope>
    <source>
        <strain evidence="4 5">MMS16-CNU450</strain>
    </source>
</reference>
<comment type="caution">
    <text evidence="4">The sequence shown here is derived from an EMBL/GenBank/DDBJ whole genome shotgun (WGS) entry which is preliminary data.</text>
</comment>
<proteinExistence type="inferred from homology"/>
<evidence type="ECO:0000256" key="1">
    <source>
        <dbReference type="ARBA" id="ARBA00023015"/>
    </source>
</evidence>
<dbReference type="Gene3D" id="2.20.28.270">
    <property type="entry name" value="RNA polymerase-binding protein A"/>
    <property type="match status" value="1"/>
</dbReference>
<keyword evidence="5" id="KW-1185">Reference proteome</keyword>
<dbReference type="GO" id="GO:0008270">
    <property type="term" value="F:zinc ion binding"/>
    <property type="evidence" value="ECO:0007669"/>
    <property type="project" value="UniProtKB-UniRule"/>
</dbReference>
<gene>
    <name evidence="3" type="primary">rbpA</name>
    <name evidence="4" type="ORF">DN069_29270</name>
</gene>
<dbReference type="InterPro" id="IPR025182">
    <property type="entry name" value="RNApol-bd_RbpA"/>
</dbReference>
<keyword evidence="2 3" id="KW-0804">Transcription</keyword>
<organism evidence="4 5">
    <name type="scientific">Streptacidiphilus pinicola</name>
    <dbReference type="NCBI Taxonomy" id="2219663"/>
    <lineage>
        <taxon>Bacteria</taxon>
        <taxon>Bacillati</taxon>
        <taxon>Actinomycetota</taxon>
        <taxon>Actinomycetes</taxon>
        <taxon>Kitasatosporales</taxon>
        <taxon>Streptomycetaceae</taxon>
        <taxon>Streptacidiphilus</taxon>
    </lineage>
</organism>
<comment type="function">
    <text evidence="3">Binds to RNA polymerase (RNAP), stimulating transcription from principal, but not alternative sigma factor promoters.</text>
</comment>
<evidence type="ECO:0000313" key="5">
    <source>
        <dbReference type="Proteomes" id="UP000248889"/>
    </source>
</evidence>
<dbReference type="AlphaFoldDB" id="A0A2X0IAV2"/>
<evidence type="ECO:0000313" key="4">
    <source>
        <dbReference type="EMBL" id="RAG82092.1"/>
    </source>
</evidence>
<feature type="binding site" evidence="3">
    <location>
        <position position="34"/>
    </location>
    <ligand>
        <name>Zn(2+)</name>
        <dbReference type="ChEBI" id="CHEBI:29105"/>
    </ligand>
</feature>
<feature type="binding site" evidence="3">
    <location>
        <position position="56"/>
    </location>
    <ligand>
        <name>Zn(2+)</name>
        <dbReference type="ChEBI" id="CHEBI:29105"/>
    </ligand>
</feature>
<keyword evidence="3" id="KW-0479">Metal-binding</keyword>
<dbReference type="Pfam" id="PF13397">
    <property type="entry name" value="RbpA"/>
    <property type="match status" value="1"/>
</dbReference>
<dbReference type="GO" id="GO:0045893">
    <property type="term" value="P:positive regulation of DNA-templated transcription"/>
    <property type="evidence" value="ECO:0007669"/>
    <property type="project" value="UniProtKB-UniRule"/>
</dbReference>
<dbReference type="OrthoDB" id="3618415at2"/>
<keyword evidence="3" id="KW-0862">Zinc</keyword>
<name>A0A2X0IAV2_9ACTN</name>
<evidence type="ECO:0000256" key="2">
    <source>
        <dbReference type="ARBA" id="ARBA00023163"/>
    </source>
</evidence>
<protein>
    <recommendedName>
        <fullName evidence="3">RNA polymerase-binding protein RbpA</fullName>
    </recommendedName>
</protein>
<comment type="subunit">
    <text evidence="3">Forms a complex with the RNAP catalytic core and with free principal sigma factors.</text>
</comment>
<feature type="binding site" evidence="3">
    <location>
        <position position="38"/>
    </location>
    <ligand>
        <name>Zn(2+)</name>
        <dbReference type="ChEBI" id="CHEBI:29105"/>
    </ligand>
</feature>